<organism evidence="4 5">
    <name type="scientific">Trametes cubensis</name>
    <dbReference type="NCBI Taxonomy" id="1111947"/>
    <lineage>
        <taxon>Eukaryota</taxon>
        <taxon>Fungi</taxon>
        <taxon>Dikarya</taxon>
        <taxon>Basidiomycota</taxon>
        <taxon>Agaricomycotina</taxon>
        <taxon>Agaricomycetes</taxon>
        <taxon>Polyporales</taxon>
        <taxon>Polyporaceae</taxon>
        <taxon>Trametes</taxon>
    </lineage>
</organism>
<evidence type="ECO:0000256" key="1">
    <source>
        <dbReference type="SAM" id="MobiDB-lite"/>
    </source>
</evidence>
<evidence type="ECO:0000259" key="2">
    <source>
        <dbReference type="Pfam" id="PF06159"/>
    </source>
</evidence>
<sequence>MDGGSAQLLSLKVMRVSRPSLGTAWEPFYSSSPSFSAHSTASISSLQGKTPLPGHPKTLRDLTNVNELLTLPAAFGAIQLGETFSSCLSVNNDTNVEVEGVTVRVEMQTVSSKTLLAEFGGPEQRLGVGESLERIVSHEIKELGQHVLGCIVSYRVPSGFRQSLPPTSDSLDSSVQTFRKFYKFAVTNPLSVKTKVHVPRSPSALLSSQEREKVFLEVHIQNLTQDAMWLERMQFECVEGWQVQDANILENPATGAKEYLFSGSTALMQPQDLRQYIYILSPKVLPAFPITHVPGSILALGRLDISWRSSFGEPGRLLTSTLSRRIPLIQAPAQNPTPPSQQIAGMKQPPSAIPPHLQRSNTLGGTPSRPQSPSLQQRPTSPPVNSGPAPYRPGSPFRNRPASVGPPARPQSPGPATTFVAPAQRPPDEVAVDLVVTSIPRDSMAIDKPFTIGFKLTAQAPAPVARPNEPRRQRIISLVVQHTRSPRQMSVAAAVASARLLVASPRKVNAELDSDAGTDGGETPAPGMYSAARVIDLPPPESRAQSGATSSDGVTFLGTSALFLPPLRLPIPDPPAPLPSQAGHSRGISDSTDSSADSDAEDLASKIDRIKVNASQEFELSYLPLKTGFITVGGLRVLLVEDRLADEDDGFEGVIAGQYATEPRTLREWDVVGEIWVKS</sequence>
<proteinExistence type="predicted"/>
<feature type="region of interest" description="Disordered" evidence="1">
    <location>
        <begin position="331"/>
        <end position="425"/>
    </location>
</feature>
<dbReference type="InterPro" id="IPR010378">
    <property type="entry name" value="TRAPPC13"/>
</dbReference>
<name>A0AAD7TV14_9APHY</name>
<accession>A0AAD7TV14</accession>
<dbReference type="Pfam" id="PF23647">
    <property type="entry name" value="TRAPPC13_M"/>
    <property type="match status" value="1"/>
</dbReference>
<dbReference type="PANTHER" id="PTHR13134:SF3">
    <property type="entry name" value="TRAFFICKING PROTEIN PARTICLE COMPLEX SUBUNIT 13"/>
    <property type="match status" value="1"/>
</dbReference>
<feature type="compositionally biased region" description="Polar residues" evidence="1">
    <location>
        <begin position="358"/>
        <end position="379"/>
    </location>
</feature>
<keyword evidence="5" id="KW-1185">Reference proteome</keyword>
<evidence type="ECO:0008006" key="6">
    <source>
        <dbReference type="Google" id="ProtNLM"/>
    </source>
</evidence>
<feature type="region of interest" description="Disordered" evidence="1">
    <location>
        <begin position="568"/>
        <end position="601"/>
    </location>
</feature>
<evidence type="ECO:0000259" key="3">
    <source>
        <dbReference type="Pfam" id="PF23647"/>
    </source>
</evidence>
<dbReference type="InterPro" id="IPR055427">
    <property type="entry name" value="TRAPPC13_N"/>
</dbReference>
<dbReference type="Pfam" id="PF06159">
    <property type="entry name" value="TRAPPC13_N"/>
    <property type="match status" value="1"/>
</dbReference>
<feature type="domain" description="Trafficking protein particle complex subunit 13 middle" evidence="3">
    <location>
        <begin position="190"/>
        <end position="327"/>
    </location>
</feature>
<dbReference type="PANTHER" id="PTHR13134">
    <property type="entry name" value="TRAFFICKING PROTEIN PARTICLE COMPLEX SUBUNIT 13"/>
    <property type="match status" value="1"/>
</dbReference>
<reference evidence="4" key="1">
    <citation type="submission" date="2022-11" db="EMBL/GenBank/DDBJ databases">
        <title>Genome Sequence of Cubamyces cubensis.</title>
        <authorList>
            <person name="Buettner E."/>
        </authorList>
    </citation>
    <scope>NUCLEOTIDE SEQUENCE</scope>
    <source>
        <strain evidence="4">MPL-01</strain>
    </source>
</reference>
<dbReference type="InterPro" id="IPR055429">
    <property type="entry name" value="TRAPPC13_M"/>
</dbReference>
<dbReference type="AlphaFoldDB" id="A0AAD7TV14"/>
<feature type="compositionally biased region" description="Pro residues" evidence="1">
    <location>
        <begin position="568"/>
        <end position="578"/>
    </location>
</feature>
<evidence type="ECO:0000313" key="4">
    <source>
        <dbReference type="EMBL" id="KAJ8482272.1"/>
    </source>
</evidence>
<comment type="caution">
    <text evidence="4">The sequence shown here is derived from an EMBL/GenBank/DDBJ whole genome shotgun (WGS) entry which is preliminary data.</text>
</comment>
<evidence type="ECO:0000313" key="5">
    <source>
        <dbReference type="Proteomes" id="UP001215151"/>
    </source>
</evidence>
<feature type="domain" description="Trafficking protein particle complex subunit 13 N-terminal" evidence="2">
    <location>
        <begin position="7"/>
        <end position="186"/>
    </location>
</feature>
<protein>
    <recommendedName>
        <fullName evidence="6">DUF974-domain-containing protein</fullName>
    </recommendedName>
</protein>
<dbReference type="GO" id="GO:1990072">
    <property type="term" value="C:TRAPPIII protein complex"/>
    <property type="evidence" value="ECO:0007669"/>
    <property type="project" value="TreeGrafter"/>
</dbReference>
<dbReference type="Proteomes" id="UP001215151">
    <property type="component" value="Unassembled WGS sequence"/>
</dbReference>
<gene>
    <name evidence="4" type="ORF">ONZ51_g5473</name>
</gene>
<dbReference type="EMBL" id="JAPEVG010000118">
    <property type="protein sequence ID" value="KAJ8482272.1"/>
    <property type="molecule type" value="Genomic_DNA"/>
</dbReference>